<keyword evidence="3 7" id="KW-0479">Metal-binding</keyword>
<keyword evidence="8" id="KW-0472">Membrane</keyword>
<evidence type="ECO:0000256" key="4">
    <source>
        <dbReference type="ARBA" id="ARBA00022729"/>
    </source>
</evidence>
<evidence type="ECO:0000313" key="10">
    <source>
        <dbReference type="EMBL" id="GLS83114.1"/>
    </source>
</evidence>
<evidence type="ECO:0000256" key="6">
    <source>
        <dbReference type="ARBA" id="ARBA00023004"/>
    </source>
</evidence>
<proteinExistence type="predicted"/>
<keyword evidence="8" id="KW-0812">Transmembrane</keyword>
<dbReference type="InterPro" id="IPR009056">
    <property type="entry name" value="Cyt_c-like_dom"/>
</dbReference>
<organism evidence="10 11">
    <name type="scientific">Paraferrimonas haliotis</name>
    <dbReference type="NCBI Taxonomy" id="2013866"/>
    <lineage>
        <taxon>Bacteria</taxon>
        <taxon>Pseudomonadati</taxon>
        <taxon>Pseudomonadota</taxon>
        <taxon>Gammaproteobacteria</taxon>
        <taxon>Alteromonadales</taxon>
        <taxon>Ferrimonadaceae</taxon>
        <taxon>Paraferrimonas</taxon>
    </lineage>
</organism>
<dbReference type="SUPFAM" id="SSF46626">
    <property type="entry name" value="Cytochrome c"/>
    <property type="match status" value="2"/>
</dbReference>
<comment type="subcellular location">
    <subcellularLocation>
        <location evidence="1">Cell envelope</location>
    </subcellularLocation>
</comment>
<evidence type="ECO:0000256" key="1">
    <source>
        <dbReference type="ARBA" id="ARBA00004196"/>
    </source>
</evidence>
<dbReference type="PANTHER" id="PTHR30600">
    <property type="entry name" value="CYTOCHROME C PEROXIDASE-RELATED"/>
    <property type="match status" value="1"/>
</dbReference>
<dbReference type="PANTHER" id="PTHR30600:SF10">
    <property type="entry name" value="BLL6722 PROTEIN"/>
    <property type="match status" value="1"/>
</dbReference>
<dbReference type="PROSITE" id="PS51007">
    <property type="entry name" value="CYTC"/>
    <property type="match status" value="1"/>
</dbReference>
<keyword evidence="2 7" id="KW-0349">Heme</keyword>
<accession>A0AA37TKX7</accession>
<evidence type="ECO:0000256" key="5">
    <source>
        <dbReference type="ARBA" id="ARBA00023002"/>
    </source>
</evidence>
<name>A0AA37TKX7_9GAMM</name>
<sequence>MEVYMKRIKRIEVGVSAIVTSAALIITLLSMVGCSSESQPESSADSQLQGGDSVTEQAIPSLPEQPFNYAVIELPQHYRVNTFAAGAQLQRAAIELDNTPVDNPITDHGATLGRVLFYDRRLSANGSIACASCHQSDHGFSDANRLSEGFDGEDTRRHSMGLANAVFYQSGKFFWDERAETLEAQVLMPFQDPVEMGLSLEELNQRVMAQSYYGPLFERAFGDAQVTSERIAKALAQFIRAMVSISAKYDQARVEVDNAAQDFPGFTAQENLGKRLFFLPRQLADGQSTNCAGCHISEAFVGAASMPLRGTTSATNNGLDIDSSVDHGVFESSGNTNDQGKFKVPSLKNVGVTPPYMHDGRFATLEEVVEHYSTAIQPHPNLSPILRAANGEPVRFNFTDAEKAALVAFLHTLTDYDMMADEKFSDPFQ</sequence>
<keyword evidence="4" id="KW-0732">Signal</keyword>
<keyword evidence="8" id="KW-1133">Transmembrane helix</keyword>
<dbReference type="GO" id="GO:0030313">
    <property type="term" value="C:cell envelope"/>
    <property type="evidence" value="ECO:0007669"/>
    <property type="project" value="UniProtKB-SubCell"/>
</dbReference>
<comment type="caution">
    <text evidence="10">The sequence shown here is derived from an EMBL/GenBank/DDBJ whole genome shotgun (WGS) entry which is preliminary data.</text>
</comment>
<dbReference type="GO" id="GO:0004130">
    <property type="term" value="F:cytochrome-c peroxidase activity"/>
    <property type="evidence" value="ECO:0007669"/>
    <property type="project" value="TreeGrafter"/>
</dbReference>
<evidence type="ECO:0000259" key="9">
    <source>
        <dbReference type="PROSITE" id="PS51007"/>
    </source>
</evidence>
<evidence type="ECO:0000256" key="2">
    <source>
        <dbReference type="ARBA" id="ARBA00022617"/>
    </source>
</evidence>
<keyword evidence="6 7" id="KW-0408">Iron</keyword>
<dbReference type="Gene3D" id="1.10.760.10">
    <property type="entry name" value="Cytochrome c-like domain"/>
    <property type="match status" value="2"/>
</dbReference>
<keyword evidence="11" id="KW-1185">Reference proteome</keyword>
<keyword evidence="5" id="KW-0560">Oxidoreductase</keyword>
<protein>
    <submittedName>
        <fullName evidence="10">Cytochrome-c peroxidase</fullName>
    </submittedName>
</protein>
<feature type="domain" description="Cytochrome c" evidence="9">
    <location>
        <begin position="268"/>
        <end position="414"/>
    </location>
</feature>
<dbReference type="InterPro" id="IPR036909">
    <property type="entry name" value="Cyt_c-like_dom_sf"/>
</dbReference>
<dbReference type="InterPro" id="IPR004852">
    <property type="entry name" value="Di-haem_cyt_c_peroxidsae"/>
</dbReference>
<evidence type="ECO:0000313" key="11">
    <source>
        <dbReference type="Proteomes" id="UP001157439"/>
    </source>
</evidence>
<dbReference type="Pfam" id="PF03150">
    <property type="entry name" value="CCP_MauG"/>
    <property type="match status" value="2"/>
</dbReference>
<dbReference type="Proteomes" id="UP001157439">
    <property type="component" value="Unassembled WGS sequence"/>
</dbReference>
<dbReference type="InterPro" id="IPR051395">
    <property type="entry name" value="Cytochrome_c_Peroxidase/MauG"/>
</dbReference>
<evidence type="ECO:0000256" key="8">
    <source>
        <dbReference type="SAM" id="Phobius"/>
    </source>
</evidence>
<dbReference type="GO" id="GO:0020037">
    <property type="term" value="F:heme binding"/>
    <property type="evidence" value="ECO:0007669"/>
    <property type="project" value="InterPro"/>
</dbReference>
<dbReference type="GO" id="GO:0009055">
    <property type="term" value="F:electron transfer activity"/>
    <property type="evidence" value="ECO:0007669"/>
    <property type="project" value="InterPro"/>
</dbReference>
<dbReference type="AlphaFoldDB" id="A0AA37TKX7"/>
<reference evidence="10 11" key="1">
    <citation type="journal article" date="2014" name="Int. J. Syst. Evol. Microbiol.">
        <title>Complete genome sequence of Corynebacterium casei LMG S-19264T (=DSM 44701T), isolated from a smear-ripened cheese.</title>
        <authorList>
            <consortium name="US DOE Joint Genome Institute (JGI-PGF)"/>
            <person name="Walter F."/>
            <person name="Albersmeier A."/>
            <person name="Kalinowski J."/>
            <person name="Ruckert C."/>
        </authorList>
    </citation>
    <scope>NUCLEOTIDE SEQUENCE [LARGE SCALE GENOMIC DNA]</scope>
    <source>
        <strain evidence="10 11">NBRC 112785</strain>
    </source>
</reference>
<evidence type="ECO:0000256" key="3">
    <source>
        <dbReference type="ARBA" id="ARBA00022723"/>
    </source>
</evidence>
<dbReference type="PROSITE" id="PS51257">
    <property type="entry name" value="PROKAR_LIPOPROTEIN"/>
    <property type="match status" value="1"/>
</dbReference>
<keyword evidence="10" id="KW-0575">Peroxidase</keyword>
<evidence type="ECO:0000256" key="7">
    <source>
        <dbReference type="PROSITE-ProRule" id="PRU00433"/>
    </source>
</evidence>
<feature type="transmembrane region" description="Helical" evidence="8">
    <location>
        <begin position="12"/>
        <end position="33"/>
    </location>
</feature>
<dbReference type="GO" id="GO:0046872">
    <property type="term" value="F:metal ion binding"/>
    <property type="evidence" value="ECO:0007669"/>
    <property type="project" value="UniProtKB-KW"/>
</dbReference>
<gene>
    <name evidence="10" type="primary">mauG</name>
    <name evidence="10" type="ORF">GCM10007894_10910</name>
</gene>
<dbReference type="EMBL" id="BSPO01000002">
    <property type="protein sequence ID" value="GLS83114.1"/>
    <property type="molecule type" value="Genomic_DNA"/>
</dbReference>